<evidence type="ECO:0000313" key="4">
    <source>
        <dbReference type="EMBL" id="OCK77819.1"/>
    </source>
</evidence>
<protein>
    <recommendedName>
        <fullName evidence="6">ATP synthase subunit K, mitochondrial</fullName>
    </recommendedName>
</protein>
<dbReference type="Proteomes" id="UP000250266">
    <property type="component" value="Unassembled WGS sequence"/>
</dbReference>
<comment type="subcellular location">
    <subcellularLocation>
        <location evidence="1">Mitochondrion membrane</location>
    </subcellularLocation>
</comment>
<dbReference type="InterPro" id="IPR021278">
    <property type="entry name" value="ATP19"/>
</dbReference>
<keyword evidence="2" id="KW-0496">Mitochondrion</keyword>
<name>A0A8E2JCU1_9PEZI</name>
<dbReference type="PANTHER" id="PTHR28074">
    <property type="entry name" value="ATP SYNTHASE SUBUNIT K, MITOCHONDRIAL"/>
    <property type="match status" value="1"/>
</dbReference>
<evidence type="ECO:0000256" key="2">
    <source>
        <dbReference type="ARBA" id="ARBA00023128"/>
    </source>
</evidence>
<dbReference type="Pfam" id="PF11022">
    <property type="entry name" value="ATP19"/>
    <property type="match status" value="1"/>
</dbReference>
<dbReference type="AlphaFoldDB" id="A0A8E2JCU1"/>
<evidence type="ECO:0000256" key="1">
    <source>
        <dbReference type="ARBA" id="ARBA00004325"/>
    </source>
</evidence>
<reference evidence="4 5" key="1">
    <citation type="journal article" date="2016" name="Nat. Commun.">
        <title>Ectomycorrhizal ecology is imprinted in the genome of the dominant symbiotic fungus Cenococcum geophilum.</title>
        <authorList>
            <consortium name="DOE Joint Genome Institute"/>
            <person name="Peter M."/>
            <person name="Kohler A."/>
            <person name="Ohm R.A."/>
            <person name="Kuo A."/>
            <person name="Krutzmann J."/>
            <person name="Morin E."/>
            <person name="Arend M."/>
            <person name="Barry K.W."/>
            <person name="Binder M."/>
            <person name="Choi C."/>
            <person name="Clum A."/>
            <person name="Copeland A."/>
            <person name="Grisel N."/>
            <person name="Haridas S."/>
            <person name="Kipfer T."/>
            <person name="LaButti K."/>
            <person name="Lindquist E."/>
            <person name="Lipzen A."/>
            <person name="Maire R."/>
            <person name="Meier B."/>
            <person name="Mihaltcheva S."/>
            <person name="Molinier V."/>
            <person name="Murat C."/>
            <person name="Poggeler S."/>
            <person name="Quandt C.A."/>
            <person name="Sperisen C."/>
            <person name="Tritt A."/>
            <person name="Tisserant E."/>
            <person name="Crous P.W."/>
            <person name="Henrissat B."/>
            <person name="Nehls U."/>
            <person name="Egli S."/>
            <person name="Spatafora J.W."/>
            <person name="Grigoriev I.V."/>
            <person name="Martin F.M."/>
        </authorList>
    </citation>
    <scope>NUCLEOTIDE SEQUENCE [LARGE SCALE GENOMIC DNA]</scope>
    <source>
        <strain evidence="4 5">CBS 459.81</strain>
    </source>
</reference>
<proteinExistence type="predicted"/>
<organism evidence="4 5">
    <name type="scientific">Lepidopterella palustris CBS 459.81</name>
    <dbReference type="NCBI Taxonomy" id="1314670"/>
    <lineage>
        <taxon>Eukaryota</taxon>
        <taxon>Fungi</taxon>
        <taxon>Dikarya</taxon>
        <taxon>Ascomycota</taxon>
        <taxon>Pezizomycotina</taxon>
        <taxon>Dothideomycetes</taxon>
        <taxon>Pleosporomycetidae</taxon>
        <taxon>Mytilinidiales</taxon>
        <taxon>Argynnaceae</taxon>
        <taxon>Lepidopterella</taxon>
    </lineage>
</organism>
<evidence type="ECO:0008006" key="6">
    <source>
        <dbReference type="Google" id="ProtNLM"/>
    </source>
</evidence>
<evidence type="ECO:0000313" key="5">
    <source>
        <dbReference type="Proteomes" id="UP000250266"/>
    </source>
</evidence>
<accession>A0A8E2JCU1</accession>
<dbReference type="PANTHER" id="PTHR28074:SF1">
    <property type="entry name" value="ATP SYNTHASE SUBUNIT K, MITOCHONDRIAL"/>
    <property type="match status" value="1"/>
</dbReference>
<keyword evidence="5" id="KW-1185">Reference proteome</keyword>
<evidence type="ECO:0000256" key="3">
    <source>
        <dbReference type="ARBA" id="ARBA00023136"/>
    </source>
</evidence>
<dbReference type="GO" id="GO:0015986">
    <property type="term" value="P:proton motive force-driven ATP synthesis"/>
    <property type="evidence" value="ECO:0007669"/>
    <property type="project" value="TreeGrafter"/>
</dbReference>
<dbReference type="OrthoDB" id="2094445at2759"/>
<gene>
    <name evidence="4" type="ORF">K432DRAFT_384357</name>
</gene>
<sequence>MATLGSVFVGSWYAMSGGKKADQGPPINAKSKDEESFIKDFLKKSEEKKEAH</sequence>
<keyword evidence="3" id="KW-0472">Membrane</keyword>
<dbReference type="EMBL" id="KV745098">
    <property type="protein sequence ID" value="OCK77819.1"/>
    <property type="molecule type" value="Genomic_DNA"/>
</dbReference>
<dbReference type="GO" id="GO:0031966">
    <property type="term" value="C:mitochondrial membrane"/>
    <property type="evidence" value="ECO:0007669"/>
    <property type="project" value="UniProtKB-SubCell"/>
</dbReference>